<gene>
    <name evidence="3" type="ORF">ACHAWO_004619</name>
</gene>
<comment type="similarity">
    <text evidence="1">Belongs to the VPS51 family.</text>
</comment>
<reference evidence="3 4" key="1">
    <citation type="submission" date="2024-10" db="EMBL/GenBank/DDBJ databases">
        <title>Updated reference genomes for cyclostephanoid diatoms.</title>
        <authorList>
            <person name="Roberts W.R."/>
            <person name="Alverson A.J."/>
        </authorList>
    </citation>
    <scope>NUCLEOTIDE SEQUENCE [LARGE SCALE GENOMIC DNA]</scope>
    <source>
        <strain evidence="3 4">AJA010-31</strain>
    </source>
</reference>
<evidence type="ECO:0000313" key="4">
    <source>
        <dbReference type="Proteomes" id="UP001530400"/>
    </source>
</evidence>
<name>A0ABD3PMS5_9STRA</name>
<dbReference type="Proteomes" id="UP001530400">
    <property type="component" value="Unassembled WGS sequence"/>
</dbReference>
<dbReference type="Pfam" id="PF08700">
    <property type="entry name" value="VPS51_Exo84_N"/>
    <property type="match status" value="1"/>
</dbReference>
<dbReference type="PANTHER" id="PTHR15954">
    <property type="entry name" value="VACUOLAR PROTEIN SORTING-ASSOCIATED PROTEIN 51 HOMOLOG"/>
    <property type="match status" value="1"/>
</dbReference>
<feature type="compositionally biased region" description="Basic and acidic residues" evidence="2">
    <location>
        <begin position="55"/>
        <end position="66"/>
    </location>
</feature>
<feature type="region of interest" description="Disordered" evidence="2">
    <location>
        <begin position="47"/>
        <end position="120"/>
    </location>
</feature>
<feature type="region of interest" description="Disordered" evidence="2">
    <location>
        <begin position="1"/>
        <end position="33"/>
    </location>
</feature>
<dbReference type="EMBL" id="JALLPJ020000539">
    <property type="protein sequence ID" value="KAL3789062.1"/>
    <property type="molecule type" value="Genomic_DNA"/>
</dbReference>
<dbReference type="InterPro" id="IPR014812">
    <property type="entry name" value="Vps51"/>
</dbReference>
<feature type="compositionally biased region" description="Low complexity" evidence="2">
    <location>
        <begin position="1"/>
        <end position="12"/>
    </location>
</feature>
<dbReference type="PANTHER" id="PTHR15954:SF4">
    <property type="entry name" value="VACUOLAR PROTEIN SORTING-ASSOCIATED PROTEIN 51 HOMOLOG"/>
    <property type="match status" value="1"/>
</dbReference>
<proteinExistence type="inferred from homology"/>
<comment type="caution">
    <text evidence="3">The sequence shown here is derived from an EMBL/GenBank/DDBJ whole genome shotgun (WGS) entry which is preliminary data.</text>
</comment>
<evidence type="ECO:0000313" key="3">
    <source>
        <dbReference type="EMBL" id="KAL3789062.1"/>
    </source>
</evidence>
<dbReference type="AlphaFoldDB" id="A0ABD3PMS5"/>
<protein>
    <recommendedName>
        <fullName evidence="5">Vacuolar protein sorting-associated protein 51 homolog</fullName>
    </recommendedName>
</protein>
<evidence type="ECO:0000256" key="1">
    <source>
        <dbReference type="ARBA" id="ARBA00006080"/>
    </source>
</evidence>
<keyword evidence="4" id="KW-1185">Reference proteome</keyword>
<sequence>MSDDSSSASSSSSDDEFLTSAGGAGPASSEDREALVRKKLLESFYGVSAQPAAARARDDTKEKVQDDESEESPNDPILQQQQQHHEEMTYSSFQSPSQIPLPFTATKSDLDSPNFRPTSHTLSHIAHSSAQTLLETDERLALDIRHLDSTMQTLVYENYSKFINATDAIKSIGTNVTTTGATSLDRLQLAMDRIKEASERSESLLRASREAVAEKLRIQRLLVRLDALLCLPATLRSYIAKGQWRMAVKSHKNATEILGRHSAGFESLRCIEEECSGILKELVVDLKKKLFWWSGRDEMGGSGRNNSSFSSDGFTSKADAESIAEILECAGTLLMLYGTSFCPGLDGSECRKLALEACGNFLKERLVSVGGDMMDSPLGSFENQAESGEGAAASDAALELPISFLDGLLEATTLYGVNFMDSPLKQAADKELLGTFVTTNFEKFIGRVRAILFQRSASSSEHSSKDEKEAKEDANFQQVSVALSHLIRSVRELASGLALPEVGLDVSVASTLVEQVVELTEMLVKRRVAIKFYDLREAVVNDCLAPLVSEIIGSQNAEQKDGDESKSPLSLIEMIQQANVSLSDGLQMADDLIRATLQRSESSDGSHGMVAPVDSAVVKLAVQKNARLFGVWLASSLEMLVGCEPADSGDLLEVFDEAKEENSKDHNIDKIEVPEIESDEEYNGVFSSVHSLTQNLSTDEPTRDACTSALNEILLQINNDTTDQTYSNFILAVCEMCRLAERSIANTLNQSIQSAMEEEARIAESADTLFAASLNPYRKGRDVLDAEMVLAQRFKLAASRAMAMYCMNRGALAASELCSNMHVMSDTRDPYAIPSHPREECLKVFEIAKSACEDCISIVGGDLFSSPVADFPEDQEYSDVFGSRMTQHDKAGAASRGLQLDVERMFIDKTQVHPHSFDEVRITRNNIISFILRVALSAFLECVRSNVFSSLGYRQMKVDTILIRYFLPHFVKDEFGTPEANACNSLFNILDDIMLKAGQRCVDPETVGDDDYYDAEKDEIVTPYFLVRQFLSSNSDGEASSVMKRIAFV</sequence>
<organism evidence="3 4">
    <name type="scientific">Cyclotella atomus</name>
    <dbReference type="NCBI Taxonomy" id="382360"/>
    <lineage>
        <taxon>Eukaryota</taxon>
        <taxon>Sar</taxon>
        <taxon>Stramenopiles</taxon>
        <taxon>Ochrophyta</taxon>
        <taxon>Bacillariophyta</taxon>
        <taxon>Coscinodiscophyceae</taxon>
        <taxon>Thalassiosirophycidae</taxon>
        <taxon>Stephanodiscales</taxon>
        <taxon>Stephanodiscaceae</taxon>
        <taxon>Cyclotella</taxon>
    </lineage>
</organism>
<evidence type="ECO:0008006" key="5">
    <source>
        <dbReference type="Google" id="ProtNLM"/>
    </source>
</evidence>
<evidence type="ECO:0000256" key="2">
    <source>
        <dbReference type="SAM" id="MobiDB-lite"/>
    </source>
</evidence>
<accession>A0ABD3PMS5</accession>
<feature type="compositionally biased region" description="Polar residues" evidence="2">
    <location>
        <begin position="89"/>
        <end position="98"/>
    </location>
</feature>